<evidence type="ECO:0000313" key="1">
    <source>
        <dbReference type="EMBL" id="DAF96872.1"/>
    </source>
</evidence>
<dbReference type="EMBL" id="BK016121">
    <property type="protein sequence ID" value="DAF96872.1"/>
    <property type="molecule type" value="Genomic_DNA"/>
</dbReference>
<sequence length="733" mass="83052">MGRYFQTADYKPTIDFLYEPDWALTERVLKTEQESLDAQREQIEAWKNLQIEHLGGAADAENSKRILDYIRNVADEYSNAIESDKLDARAYTPNLKNFQNELLKNYREGDIAKIQSSPAALRAWEKEHEKFKESHPEYYAHARQKFLDDYHSSGGNSLVRGWQGQALARPIDVEKVTQHAYKLMAEKTGWTRDTTDGSWVHSNGKKVESLEANRVFQNIMSTILADPANQAFMRQSTDLGYMRYLDDKGNIDYKSPGLNPYATLAESISYKHDQTDHSMREDKYKLQANEFAHDIDMEERKHRNAKALKKYEKELENPTELPSIASIKDSPFQTEQEFKEAIKSENPQVREKAMAMLATQGGIELAKHYDPVRDKKLYDAALKYYVDQGGNVNLGDAVQTVINRDFNGYYLSSENKVKQIQLRNKELDGLKSEKNLNKKLLDAGKITQKEYNQRQKNINNRADEILKDVNNIAKGKSSHKDANQIGFWGAVIGQSNEQASKIFTNQGNGSEKAISELKKVDSKSVFNSYNNNTQAYSFTSIDKNTASSVKNSVMGTNSSINIYNKEKGIWEDAPANSITGIDIIGYHNGSNSGEMLLQGKDKNNNITIMKVNAGNPYSEKNIYRVIGNSSVAKSNDPEAKIMHSPIYNELVGFFGGNTVNTDLTPNTTKFIRARSGKVYAVTSGENQKFSMVEMPQNIQNFNGITSPNRSKELFDKGHKFDNIQEVTYVLETQ</sequence>
<protein>
    <submittedName>
        <fullName evidence="1">Uncharacterized protein</fullName>
    </submittedName>
</protein>
<name>A0A8S5UQU8_9CAUD</name>
<organism evidence="1">
    <name type="scientific">Podoviridae sp. ctQyH19</name>
    <dbReference type="NCBI Taxonomy" id="2825249"/>
    <lineage>
        <taxon>Viruses</taxon>
        <taxon>Duplodnaviria</taxon>
        <taxon>Heunggongvirae</taxon>
        <taxon>Uroviricota</taxon>
        <taxon>Caudoviricetes</taxon>
    </lineage>
</organism>
<proteinExistence type="predicted"/>
<reference evidence="1" key="1">
    <citation type="journal article" date="2021" name="Proc. Natl. Acad. Sci. U.S.A.">
        <title>A Catalog of Tens of Thousands of Viruses from Human Metagenomes Reveals Hidden Associations with Chronic Diseases.</title>
        <authorList>
            <person name="Tisza M.J."/>
            <person name="Buck C.B."/>
        </authorList>
    </citation>
    <scope>NUCLEOTIDE SEQUENCE</scope>
    <source>
        <strain evidence="1">CtQyH19</strain>
    </source>
</reference>
<accession>A0A8S5UQU8</accession>